<dbReference type="NCBIfam" id="TIGR00017">
    <property type="entry name" value="cmk"/>
    <property type="match status" value="1"/>
</dbReference>
<feature type="domain" description="Cytidylate kinase" evidence="9">
    <location>
        <begin position="15"/>
        <end position="226"/>
    </location>
</feature>
<evidence type="ECO:0000256" key="7">
    <source>
        <dbReference type="ARBA" id="ARBA00048478"/>
    </source>
</evidence>
<organism evidence="10 11">
    <name type="scientific">Candidatus Magnetaquiglobus chichijimensis</name>
    <dbReference type="NCBI Taxonomy" id="3141448"/>
    <lineage>
        <taxon>Bacteria</taxon>
        <taxon>Pseudomonadati</taxon>
        <taxon>Pseudomonadota</taxon>
        <taxon>Magnetococcia</taxon>
        <taxon>Magnetococcales</taxon>
        <taxon>Candidatus Magnetaquicoccaceae</taxon>
        <taxon>Candidatus Magnetaquiglobus</taxon>
    </lineage>
</organism>
<keyword evidence="4 8" id="KW-0418">Kinase</keyword>
<accession>A0ABQ0C504</accession>
<evidence type="ECO:0000313" key="10">
    <source>
        <dbReference type="EMBL" id="GAB0055978.1"/>
    </source>
</evidence>
<dbReference type="InterPro" id="IPR003136">
    <property type="entry name" value="Cytidylate_kin"/>
</dbReference>
<comment type="similarity">
    <text evidence="1 8">Belongs to the cytidylate kinase family. Type 1 subfamily.</text>
</comment>
<evidence type="ECO:0000256" key="8">
    <source>
        <dbReference type="HAMAP-Rule" id="MF_00238"/>
    </source>
</evidence>
<dbReference type="GO" id="GO:0016301">
    <property type="term" value="F:kinase activity"/>
    <property type="evidence" value="ECO:0007669"/>
    <property type="project" value="UniProtKB-KW"/>
</dbReference>
<evidence type="ECO:0000256" key="1">
    <source>
        <dbReference type="ARBA" id="ARBA00009427"/>
    </source>
</evidence>
<dbReference type="Pfam" id="PF02224">
    <property type="entry name" value="Cytidylate_kin"/>
    <property type="match status" value="1"/>
</dbReference>
<evidence type="ECO:0000313" key="11">
    <source>
        <dbReference type="Proteomes" id="UP001628193"/>
    </source>
</evidence>
<feature type="binding site" evidence="8">
    <location>
        <begin position="19"/>
        <end position="27"/>
    </location>
    <ligand>
        <name>ATP</name>
        <dbReference type="ChEBI" id="CHEBI:30616"/>
    </ligand>
</feature>
<protein>
    <recommendedName>
        <fullName evidence="8">Cytidylate kinase</fullName>
        <shortName evidence="8">CK</shortName>
        <ecNumber evidence="8">2.7.4.25</ecNumber>
    </recommendedName>
    <alternativeName>
        <fullName evidence="8">Cytidine monophosphate kinase</fullName>
        <shortName evidence="8">CMP kinase</shortName>
    </alternativeName>
</protein>
<proteinExistence type="inferred from homology"/>
<evidence type="ECO:0000256" key="5">
    <source>
        <dbReference type="ARBA" id="ARBA00022840"/>
    </source>
</evidence>
<evidence type="ECO:0000256" key="4">
    <source>
        <dbReference type="ARBA" id="ARBA00022777"/>
    </source>
</evidence>
<dbReference type="EMBL" id="BAAFGK010000001">
    <property type="protein sequence ID" value="GAB0055978.1"/>
    <property type="molecule type" value="Genomic_DNA"/>
</dbReference>
<keyword evidence="8" id="KW-0963">Cytoplasm</keyword>
<dbReference type="EC" id="2.7.4.25" evidence="8"/>
<dbReference type="SUPFAM" id="SSF52540">
    <property type="entry name" value="P-loop containing nucleoside triphosphate hydrolases"/>
    <property type="match status" value="1"/>
</dbReference>
<evidence type="ECO:0000256" key="3">
    <source>
        <dbReference type="ARBA" id="ARBA00022741"/>
    </source>
</evidence>
<dbReference type="InterPro" id="IPR027417">
    <property type="entry name" value="P-loop_NTPase"/>
</dbReference>
<gene>
    <name evidence="10" type="primary">cmk_1</name>
    <name evidence="8" type="synonym">cmk</name>
    <name evidence="10" type="ORF">SIID45300_00277</name>
</gene>
<dbReference type="RefSeq" id="WP_420903688.1">
    <property type="nucleotide sequence ID" value="NZ_BAAFGK010000001.1"/>
</dbReference>
<keyword evidence="2 8" id="KW-0808">Transferase</keyword>
<evidence type="ECO:0000256" key="2">
    <source>
        <dbReference type="ARBA" id="ARBA00022679"/>
    </source>
</evidence>
<evidence type="ECO:0000259" key="9">
    <source>
        <dbReference type="Pfam" id="PF02224"/>
    </source>
</evidence>
<comment type="catalytic activity">
    <reaction evidence="7 8">
        <text>CMP + ATP = CDP + ADP</text>
        <dbReference type="Rhea" id="RHEA:11600"/>
        <dbReference type="ChEBI" id="CHEBI:30616"/>
        <dbReference type="ChEBI" id="CHEBI:58069"/>
        <dbReference type="ChEBI" id="CHEBI:60377"/>
        <dbReference type="ChEBI" id="CHEBI:456216"/>
        <dbReference type="EC" id="2.7.4.25"/>
    </reaction>
</comment>
<name>A0ABQ0C504_9PROT</name>
<reference evidence="10 11" key="1">
    <citation type="submission" date="2024-09" db="EMBL/GenBank/DDBJ databases">
        <title>Draft genome sequence of Candidatus Magnetaquicoccaceae bacterium FCR-1.</title>
        <authorList>
            <person name="Shimoshige H."/>
            <person name="Shimamura S."/>
            <person name="Taoka A."/>
            <person name="Kobayashi H."/>
            <person name="Maekawa T."/>
        </authorList>
    </citation>
    <scope>NUCLEOTIDE SEQUENCE [LARGE SCALE GENOMIC DNA]</scope>
    <source>
        <strain evidence="10 11">FCR-1</strain>
    </source>
</reference>
<dbReference type="Proteomes" id="UP001628193">
    <property type="component" value="Unassembled WGS sequence"/>
</dbReference>
<keyword evidence="5 8" id="KW-0067">ATP-binding</keyword>
<comment type="caution">
    <text evidence="10">The sequence shown here is derived from an EMBL/GenBank/DDBJ whole genome shotgun (WGS) entry which is preliminary data.</text>
</comment>
<sequence>MSDTEWPAKGARLVVAVDGPAGAGKGAVCRSAAQRFGLTYLETGALYRAVGLIGLRDGLTDETELGRVAGTMPFGFRALGDGRYGAFLGEEEVTLALRAEEVGQAASKVAAMPGVRAALLSFQRRYGGAHDAILDGRDVGSVVWPDADLKIFLTASLEERARRRAVELQERGEAVNLTELIARMAERDARDAGRAHAPMAAAPGAILVDTSTLTLEESCQAVWRLIAPLLEGHART</sequence>
<dbReference type="CDD" id="cd02020">
    <property type="entry name" value="CMPK"/>
    <property type="match status" value="1"/>
</dbReference>
<keyword evidence="3 8" id="KW-0547">Nucleotide-binding</keyword>
<evidence type="ECO:0000256" key="6">
    <source>
        <dbReference type="ARBA" id="ARBA00047615"/>
    </source>
</evidence>
<comment type="subcellular location">
    <subcellularLocation>
        <location evidence="8">Cytoplasm</location>
    </subcellularLocation>
</comment>
<comment type="catalytic activity">
    <reaction evidence="6 8">
        <text>dCMP + ATP = dCDP + ADP</text>
        <dbReference type="Rhea" id="RHEA:25094"/>
        <dbReference type="ChEBI" id="CHEBI:30616"/>
        <dbReference type="ChEBI" id="CHEBI:57566"/>
        <dbReference type="ChEBI" id="CHEBI:58593"/>
        <dbReference type="ChEBI" id="CHEBI:456216"/>
        <dbReference type="EC" id="2.7.4.25"/>
    </reaction>
</comment>
<dbReference type="Gene3D" id="3.40.50.300">
    <property type="entry name" value="P-loop containing nucleotide triphosphate hydrolases"/>
    <property type="match status" value="1"/>
</dbReference>
<keyword evidence="11" id="KW-1185">Reference proteome</keyword>
<dbReference type="HAMAP" id="MF_00238">
    <property type="entry name" value="Cytidyl_kinase_type1"/>
    <property type="match status" value="1"/>
</dbReference>
<dbReference type="InterPro" id="IPR011994">
    <property type="entry name" value="Cytidylate_kinase_dom"/>
</dbReference>